<dbReference type="PANTHER" id="PTHR10629:SF52">
    <property type="entry name" value="DNA (CYTOSINE-5)-METHYLTRANSFERASE 1"/>
    <property type="match status" value="1"/>
</dbReference>
<evidence type="ECO:0000256" key="3">
    <source>
        <dbReference type="ARBA" id="ARBA00022679"/>
    </source>
</evidence>
<dbReference type="InterPro" id="IPR029063">
    <property type="entry name" value="SAM-dependent_MTases_sf"/>
</dbReference>
<dbReference type="AlphaFoldDB" id="A0A5U3CWY1"/>
<feature type="region of interest" description="Disordered" evidence="8">
    <location>
        <begin position="212"/>
        <end position="255"/>
    </location>
</feature>
<feature type="compositionally biased region" description="Polar residues" evidence="8">
    <location>
        <begin position="246"/>
        <end position="255"/>
    </location>
</feature>
<dbReference type="EMBL" id="AAGLNK010000024">
    <property type="protein sequence ID" value="EBP3695486.1"/>
    <property type="molecule type" value="Genomic_DNA"/>
</dbReference>
<dbReference type="InterPro" id="IPR002052">
    <property type="entry name" value="DNA_methylase_N6_adenine_CS"/>
</dbReference>
<dbReference type="GO" id="GO:0009307">
    <property type="term" value="P:DNA restriction-modification system"/>
    <property type="evidence" value="ECO:0007669"/>
    <property type="project" value="UniProtKB-KW"/>
</dbReference>
<comment type="similarity">
    <text evidence="7">Belongs to the class I-like SAM-binding methyltransferase superfamily. C5-methyltransferase family.</text>
</comment>
<dbReference type="InterPro" id="IPR050390">
    <property type="entry name" value="C5-Methyltransferase"/>
</dbReference>
<evidence type="ECO:0000256" key="6">
    <source>
        <dbReference type="ARBA" id="ARBA00047422"/>
    </source>
</evidence>
<dbReference type="InterPro" id="IPR008593">
    <property type="entry name" value="Dam_MeTrfase"/>
</dbReference>
<organism evidence="9">
    <name type="scientific">Salmonella diarizonae</name>
    <dbReference type="NCBI Taxonomy" id="59204"/>
    <lineage>
        <taxon>Bacteria</taxon>
        <taxon>Pseudomonadati</taxon>
        <taxon>Pseudomonadota</taxon>
        <taxon>Gammaproteobacteria</taxon>
        <taxon>Enterobacterales</taxon>
        <taxon>Enterobacteriaceae</taxon>
        <taxon>Salmonella</taxon>
    </lineage>
</organism>
<keyword evidence="4 7" id="KW-0949">S-adenosyl-L-methionine</keyword>
<feature type="active site" evidence="7">
    <location>
        <position position="75"/>
    </location>
</feature>
<dbReference type="InterPro" id="IPR018117">
    <property type="entry name" value="C5_DNA_meth_AS"/>
</dbReference>
<dbReference type="PROSITE" id="PS00094">
    <property type="entry name" value="C5_MTASE_1"/>
    <property type="match status" value="1"/>
</dbReference>
<evidence type="ECO:0000256" key="1">
    <source>
        <dbReference type="ARBA" id="ARBA00011975"/>
    </source>
</evidence>
<dbReference type="InterPro" id="IPR001525">
    <property type="entry name" value="C5_MeTfrase"/>
</dbReference>
<evidence type="ECO:0000256" key="2">
    <source>
        <dbReference type="ARBA" id="ARBA00022603"/>
    </source>
</evidence>
<dbReference type="GO" id="GO:0003677">
    <property type="term" value="F:DNA binding"/>
    <property type="evidence" value="ECO:0007669"/>
    <property type="project" value="InterPro"/>
</dbReference>
<reference evidence="9" key="1">
    <citation type="submission" date="2018-07" db="EMBL/GenBank/DDBJ databases">
        <authorList>
            <consortium name="GenomeTrakr network: Whole genome sequencing for foodborne pathogen traceback"/>
        </authorList>
    </citation>
    <scope>NUCLEOTIDE SEQUENCE</scope>
    <source>
        <strain evidence="9">CFSAN008697</strain>
    </source>
</reference>
<dbReference type="Pfam" id="PF00145">
    <property type="entry name" value="DNA_methylase"/>
    <property type="match status" value="2"/>
</dbReference>
<dbReference type="GO" id="GO:0032259">
    <property type="term" value="P:methylation"/>
    <property type="evidence" value="ECO:0007669"/>
    <property type="project" value="UniProtKB-KW"/>
</dbReference>
<keyword evidence="5" id="KW-0680">Restriction system</keyword>
<dbReference type="GO" id="GO:0009007">
    <property type="term" value="F:site-specific DNA-methyltransferase (adenine-specific) activity"/>
    <property type="evidence" value="ECO:0007669"/>
    <property type="project" value="InterPro"/>
</dbReference>
<dbReference type="NCBIfam" id="TIGR01712">
    <property type="entry name" value="phage_N6A_met"/>
    <property type="match status" value="1"/>
</dbReference>
<dbReference type="EC" id="2.1.1.37" evidence="1"/>
<keyword evidence="2 7" id="KW-0489">Methyltransferase</keyword>
<evidence type="ECO:0000256" key="7">
    <source>
        <dbReference type="PROSITE-ProRule" id="PRU01016"/>
    </source>
</evidence>
<protein>
    <recommendedName>
        <fullName evidence="1">DNA (cytosine-5-)-methyltransferase</fullName>
        <ecNumber evidence="1">2.1.1.37</ecNumber>
    </recommendedName>
</protein>
<dbReference type="PANTHER" id="PTHR10629">
    <property type="entry name" value="CYTOSINE-SPECIFIC METHYLTRANSFERASE"/>
    <property type="match status" value="1"/>
</dbReference>
<comment type="catalytic activity">
    <reaction evidence="6">
        <text>a 2'-deoxycytidine in DNA + S-adenosyl-L-methionine = a 5-methyl-2'-deoxycytidine in DNA + S-adenosyl-L-homocysteine + H(+)</text>
        <dbReference type="Rhea" id="RHEA:13681"/>
        <dbReference type="Rhea" id="RHEA-COMP:11369"/>
        <dbReference type="Rhea" id="RHEA-COMP:11370"/>
        <dbReference type="ChEBI" id="CHEBI:15378"/>
        <dbReference type="ChEBI" id="CHEBI:57856"/>
        <dbReference type="ChEBI" id="CHEBI:59789"/>
        <dbReference type="ChEBI" id="CHEBI:85452"/>
        <dbReference type="ChEBI" id="CHEBI:85454"/>
        <dbReference type="EC" id="2.1.1.37"/>
    </reaction>
</comment>
<name>A0A5U3CWY1_SALDZ</name>
<dbReference type="SUPFAM" id="SSF53335">
    <property type="entry name" value="S-adenosyl-L-methionine-dependent methyltransferases"/>
    <property type="match status" value="1"/>
</dbReference>
<accession>A0A5U3CWY1</accession>
<evidence type="ECO:0000256" key="8">
    <source>
        <dbReference type="SAM" id="MobiDB-lite"/>
    </source>
</evidence>
<keyword evidence="3 7" id="KW-0808">Transferase</keyword>
<sequence>MRYGSVCSGIEAASVAWESLGWQPAWFAEIEAFPSAVLAHHWPDVTNLGDMTGIAAAVHAGDVEAPDVLVGGTPCQAFSIAGLRYGLADKRGQLSLSYVELANAIDDKRRERGEEEAITVWENVPGVLSSKDNAFGCFIGALAGESCELQPAGGKWPNAGCVYGPSRIVAWRVLDAQFFGVAQRRRRVFVVASARKGFDPAEVLFEFDSMRRDTPPRREPQTAVTTDAGSGIEGGSHWDNPANPHPTLNQSNNIGGIGASNQEIFAQRGAGIVGAYRMTAFGEYSGDGTASTVKARDYKDATDLAVTYSDVSRTLLFKSNDSMAEDLETYAIHGTQDPDANHELAHTLGRNHGQENACIAFSYKDNGADATTDLSPTIRAGNHNTSHANSGQPPAIACAFKAGQGAKAGGIGFAEEQSPTLTSASSGSNLVPAVMRGFQVRRLTPVECERLQGFPDNHTLISWRGKDAADCPDGPRYKAIGNSMAVPVMRWIGERIQQSAEETEPSVPLSPYCQSLNELRARQAHMLKEVGDQWCTPDALWWGINARFGPFVLDLFADHHNARCEAYYTAEDNALAQNWSARLAELGGAAYANPPYSRAQQFEGQYITGMVHIMRHTMAMRELGGRYVYLIKAATSESWWPENADHIAFIRGRISFDLPDWFKPADEKQKPSGAFFAGAIAVFDKSWNGPAISYISREELEAMGEIFIHQIQRAALRIQGVAA</sequence>
<dbReference type="GO" id="GO:0044027">
    <property type="term" value="P:negative regulation of gene expression via chromosomal CpG island methylation"/>
    <property type="evidence" value="ECO:0007669"/>
    <property type="project" value="TreeGrafter"/>
</dbReference>
<evidence type="ECO:0000256" key="5">
    <source>
        <dbReference type="ARBA" id="ARBA00022747"/>
    </source>
</evidence>
<dbReference type="Gene3D" id="3.90.120.10">
    <property type="entry name" value="DNA Methylase, subunit A, domain 2"/>
    <property type="match status" value="1"/>
</dbReference>
<dbReference type="PROSITE" id="PS51679">
    <property type="entry name" value="SAM_MT_C5"/>
    <property type="match status" value="1"/>
</dbReference>
<evidence type="ECO:0000256" key="4">
    <source>
        <dbReference type="ARBA" id="ARBA00022691"/>
    </source>
</evidence>
<dbReference type="GO" id="GO:0003886">
    <property type="term" value="F:DNA (cytosine-5-)-methyltransferase activity"/>
    <property type="evidence" value="ECO:0007669"/>
    <property type="project" value="UniProtKB-EC"/>
</dbReference>
<dbReference type="NCBIfam" id="TIGR00675">
    <property type="entry name" value="dcm"/>
    <property type="match status" value="1"/>
</dbReference>
<comment type="caution">
    <text evidence="9">The sequence shown here is derived from an EMBL/GenBank/DDBJ whole genome shotgun (WGS) entry which is preliminary data.</text>
</comment>
<dbReference type="Pfam" id="PF05869">
    <property type="entry name" value="Dam"/>
    <property type="match status" value="1"/>
</dbReference>
<evidence type="ECO:0000313" key="9">
    <source>
        <dbReference type="EMBL" id="EBP3695486.1"/>
    </source>
</evidence>
<dbReference type="PROSITE" id="PS00092">
    <property type="entry name" value="N6_MTASE"/>
    <property type="match status" value="1"/>
</dbReference>
<gene>
    <name evidence="9" type="ORF">PG27_20295</name>
</gene>
<proteinExistence type="inferred from homology"/>
<dbReference type="Gene3D" id="3.40.50.150">
    <property type="entry name" value="Vaccinia Virus protein VP39"/>
    <property type="match status" value="1"/>
</dbReference>